<dbReference type="SMART" id="SM00382">
    <property type="entry name" value="AAA"/>
    <property type="match status" value="1"/>
</dbReference>
<dbReference type="GO" id="GO:0016887">
    <property type="term" value="F:ATP hydrolysis activity"/>
    <property type="evidence" value="ECO:0007669"/>
    <property type="project" value="InterPro"/>
</dbReference>
<dbReference type="SUPFAM" id="SSF52540">
    <property type="entry name" value="P-loop containing nucleoside triphosphate hydrolases"/>
    <property type="match status" value="1"/>
</dbReference>
<dbReference type="InterPro" id="IPR003593">
    <property type="entry name" value="AAA+_ATPase"/>
</dbReference>
<evidence type="ECO:0000256" key="2">
    <source>
        <dbReference type="ARBA" id="ARBA00022448"/>
    </source>
</evidence>
<keyword evidence="8 9" id="KW-0472">Membrane</keyword>
<feature type="transmembrane region" description="Helical" evidence="9">
    <location>
        <begin position="29"/>
        <end position="55"/>
    </location>
</feature>
<feature type="domain" description="ABC transporter" evidence="10">
    <location>
        <begin position="365"/>
        <end position="598"/>
    </location>
</feature>
<dbReference type="FunFam" id="3.40.50.300:FF:000221">
    <property type="entry name" value="Multidrug ABC transporter ATP-binding protein"/>
    <property type="match status" value="1"/>
</dbReference>
<dbReference type="Proteomes" id="UP000189370">
    <property type="component" value="Unassembled WGS sequence"/>
</dbReference>
<evidence type="ECO:0000256" key="1">
    <source>
        <dbReference type="ARBA" id="ARBA00004651"/>
    </source>
</evidence>
<feature type="transmembrane region" description="Helical" evidence="9">
    <location>
        <begin position="90"/>
        <end position="112"/>
    </location>
</feature>
<evidence type="ECO:0000313" key="12">
    <source>
        <dbReference type="EMBL" id="OLZ39515.1"/>
    </source>
</evidence>
<dbReference type="Pfam" id="PF00005">
    <property type="entry name" value="ABC_tran"/>
    <property type="match status" value="1"/>
</dbReference>
<keyword evidence="7 9" id="KW-1133">Transmembrane helix</keyword>
<dbReference type="GO" id="GO:0005524">
    <property type="term" value="F:ATP binding"/>
    <property type="evidence" value="ECO:0007669"/>
    <property type="project" value="UniProtKB-KW"/>
</dbReference>
<dbReference type="EMBL" id="LWLN01000001">
    <property type="protein sequence ID" value="OLZ39515.1"/>
    <property type="molecule type" value="Genomic_DNA"/>
</dbReference>
<evidence type="ECO:0000256" key="6">
    <source>
        <dbReference type="ARBA" id="ARBA00022840"/>
    </source>
</evidence>
<evidence type="ECO:0000256" key="8">
    <source>
        <dbReference type="ARBA" id="ARBA00023136"/>
    </source>
</evidence>
<dbReference type="STRING" id="301967.A6E15_00290"/>
<keyword evidence="2" id="KW-0813">Transport</keyword>
<protein>
    <submittedName>
        <fullName evidence="12">Multidrug ABC transporter permease</fullName>
    </submittedName>
</protein>
<dbReference type="PANTHER" id="PTHR24221">
    <property type="entry name" value="ATP-BINDING CASSETTE SUB-FAMILY B"/>
    <property type="match status" value="1"/>
</dbReference>
<feature type="transmembrane region" description="Helical" evidence="9">
    <location>
        <begin position="174"/>
        <end position="205"/>
    </location>
</feature>
<dbReference type="GO" id="GO:0034040">
    <property type="term" value="F:ATPase-coupled lipid transmembrane transporter activity"/>
    <property type="evidence" value="ECO:0007669"/>
    <property type="project" value="TreeGrafter"/>
</dbReference>
<dbReference type="PROSITE" id="PS00211">
    <property type="entry name" value="ABC_TRANSPORTER_1"/>
    <property type="match status" value="1"/>
</dbReference>
<dbReference type="Gene3D" id="3.40.50.300">
    <property type="entry name" value="P-loop containing nucleotide triphosphate hydrolases"/>
    <property type="match status" value="1"/>
</dbReference>
<accession>A0A1S8ARY9</accession>
<reference evidence="13" key="1">
    <citation type="submission" date="2016-04" db="EMBL/GenBank/DDBJ databases">
        <authorList>
            <person name="Chen S.-C."/>
            <person name="Lai M.-C."/>
        </authorList>
    </citation>
    <scope>NUCLEOTIDE SEQUENCE [LARGE SCALE GENOMIC DNA]</scope>
    <source>
        <strain evidence="13">AB14</strain>
    </source>
</reference>
<evidence type="ECO:0000256" key="7">
    <source>
        <dbReference type="ARBA" id="ARBA00022989"/>
    </source>
</evidence>
<dbReference type="InterPro" id="IPR036640">
    <property type="entry name" value="ABC1_TM_sf"/>
</dbReference>
<feature type="domain" description="ABC transmembrane type-1" evidence="11">
    <location>
        <begin position="31"/>
        <end position="330"/>
    </location>
</feature>
<dbReference type="SUPFAM" id="SSF90123">
    <property type="entry name" value="ABC transporter transmembrane region"/>
    <property type="match status" value="1"/>
</dbReference>
<proteinExistence type="predicted"/>
<dbReference type="Gene3D" id="1.20.1560.10">
    <property type="entry name" value="ABC transporter type 1, transmembrane domain"/>
    <property type="match status" value="1"/>
</dbReference>
<dbReference type="InterPro" id="IPR003439">
    <property type="entry name" value="ABC_transporter-like_ATP-bd"/>
</dbReference>
<evidence type="ECO:0000259" key="10">
    <source>
        <dbReference type="PROSITE" id="PS50893"/>
    </source>
</evidence>
<keyword evidence="6" id="KW-0067">ATP-binding</keyword>
<dbReference type="GO" id="GO:0005886">
    <property type="term" value="C:plasma membrane"/>
    <property type="evidence" value="ECO:0007669"/>
    <property type="project" value="UniProtKB-SubCell"/>
</dbReference>
<sequence>MSGEPDAPEVSMGTKLRAVSRAFRYRPGFAVLIVVFGCFAALFEAIGLTFLIPIIEIAQSDGDPVAEAEGIMLAFVRAYEFLGVPFTLEFIIVGVTVVIATRYTLSFLVAWIREMLRANYVETLQSRGFRAALTARTSYYDAEGSDEILNAIVTQAVYGGKTIKHLVRVFEKTLLCLVYFGIACYIAPVLTIAAVGTLGGITVLVRRVLEPGYTVGDRVTAANERIQSTVQAGTQGSRDVKLFGIRDELLELFDRAVDTFVDASIDLRRNEAAIRNFYQLAAAVSIFGLIYGALRFLDLSFATLGVFLFATFQLAPQIGELNQLVYRLEGDLPHLVRTHRFTDDLERRQEPTGGTRDCPDAVDRIEFQEVSFSYGDERVLSDVSFEVRDGEFVALVGPSGAGKSTIVSLLARFYEPDDGRITVDGTALEDVPIDEWRDSIAVVRQDPHIFNETLRFNLTIGNREATEAELDRVCEMAQVTPFLEELPNGYETVLGDDGVRLSGGQRQRVALARALLVDADVLILDEATSDLDSELERRIHRAIESVEDEYTIIAIAHRLSTVTNADRIHTLEDGAIVETGDHDSLLQHDGMYAQLYAIQSD</sequence>
<dbReference type="RefSeq" id="WP_076142864.1">
    <property type="nucleotide sequence ID" value="NZ_LWLN01000001.1"/>
</dbReference>
<keyword evidence="4 9" id="KW-0812">Transmembrane</keyword>
<dbReference type="InterPro" id="IPR017871">
    <property type="entry name" value="ABC_transporter-like_CS"/>
</dbReference>
<dbReference type="InterPro" id="IPR011527">
    <property type="entry name" value="ABC1_TM_dom"/>
</dbReference>
<dbReference type="OrthoDB" id="121502at2157"/>
<evidence type="ECO:0000313" key="13">
    <source>
        <dbReference type="Proteomes" id="UP000189370"/>
    </source>
</evidence>
<evidence type="ECO:0000256" key="5">
    <source>
        <dbReference type="ARBA" id="ARBA00022741"/>
    </source>
</evidence>
<keyword evidence="3" id="KW-1003">Cell membrane</keyword>
<comment type="caution">
    <text evidence="12">The sequence shown here is derived from an EMBL/GenBank/DDBJ whole genome shotgun (WGS) entry which is preliminary data.</text>
</comment>
<dbReference type="PROSITE" id="PS50929">
    <property type="entry name" value="ABC_TM1F"/>
    <property type="match status" value="1"/>
</dbReference>
<gene>
    <name evidence="12" type="ORF">A6E15_00290</name>
</gene>
<evidence type="ECO:0000259" key="11">
    <source>
        <dbReference type="PROSITE" id="PS50929"/>
    </source>
</evidence>
<evidence type="ECO:0000256" key="3">
    <source>
        <dbReference type="ARBA" id="ARBA00022475"/>
    </source>
</evidence>
<dbReference type="PROSITE" id="PS50893">
    <property type="entry name" value="ABC_TRANSPORTER_2"/>
    <property type="match status" value="1"/>
</dbReference>
<dbReference type="InterPro" id="IPR027417">
    <property type="entry name" value="P-loop_NTPase"/>
</dbReference>
<dbReference type="AlphaFoldDB" id="A0A1S8ARY9"/>
<dbReference type="PANTHER" id="PTHR24221:SF654">
    <property type="entry name" value="ATP-BINDING CASSETTE SUB-FAMILY B MEMBER 6"/>
    <property type="match status" value="1"/>
</dbReference>
<name>A0A1S8ARY9_9EURY</name>
<dbReference type="InterPro" id="IPR039421">
    <property type="entry name" value="Type_1_exporter"/>
</dbReference>
<dbReference type="GO" id="GO:0140359">
    <property type="term" value="F:ABC-type transporter activity"/>
    <property type="evidence" value="ECO:0007669"/>
    <property type="project" value="InterPro"/>
</dbReference>
<organism evidence="12 13">
    <name type="scientific">Natrinema saccharevitans</name>
    <dbReference type="NCBI Taxonomy" id="301967"/>
    <lineage>
        <taxon>Archaea</taxon>
        <taxon>Methanobacteriati</taxon>
        <taxon>Methanobacteriota</taxon>
        <taxon>Stenosarchaea group</taxon>
        <taxon>Halobacteria</taxon>
        <taxon>Halobacteriales</taxon>
        <taxon>Natrialbaceae</taxon>
        <taxon>Natrinema</taxon>
    </lineage>
</organism>
<keyword evidence="5" id="KW-0547">Nucleotide-binding</keyword>
<comment type="subcellular location">
    <subcellularLocation>
        <location evidence="1">Cell membrane</location>
        <topology evidence="1">Multi-pass membrane protein</topology>
    </subcellularLocation>
</comment>
<keyword evidence="13" id="KW-1185">Reference proteome</keyword>
<evidence type="ECO:0000256" key="4">
    <source>
        <dbReference type="ARBA" id="ARBA00022692"/>
    </source>
</evidence>
<evidence type="ECO:0000256" key="9">
    <source>
        <dbReference type="SAM" id="Phobius"/>
    </source>
</evidence>